<evidence type="ECO:0000313" key="2">
    <source>
        <dbReference type="EMBL" id="KAK5117252.1"/>
    </source>
</evidence>
<feature type="compositionally biased region" description="Basic residues" evidence="1">
    <location>
        <begin position="435"/>
        <end position="444"/>
    </location>
</feature>
<dbReference type="Proteomes" id="UP001310890">
    <property type="component" value="Unassembled WGS sequence"/>
</dbReference>
<reference evidence="2" key="1">
    <citation type="submission" date="2023-08" db="EMBL/GenBank/DDBJ databases">
        <title>Black Yeasts Isolated from many extreme environments.</title>
        <authorList>
            <person name="Coleine C."/>
            <person name="Stajich J.E."/>
            <person name="Selbmann L."/>
        </authorList>
    </citation>
    <scope>NUCLEOTIDE SEQUENCE</scope>
    <source>
        <strain evidence="2">CCFEE 5401</strain>
    </source>
</reference>
<feature type="region of interest" description="Disordered" evidence="1">
    <location>
        <begin position="714"/>
        <end position="734"/>
    </location>
</feature>
<proteinExistence type="predicted"/>
<dbReference type="EMBL" id="JAVRRL010000005">
    <property type="protein sequence ID" value="KAK5117252.1"/>
    <property type="molecule type" value="Genomic_DNA"/>
</dbReference>
<accession>A0AAN7TMU1</accession>
<sequence length="847" mass="92487">MIKTHKPRGHLWTCPSLFQQSKEIRNVHYDDCTPAPVRNLYPDSDDELPLVEQAAKRRRIEKLADDFLNGQPLLISCARPHPVALKATVEGNERHRTGHKYSLPAREEAINDFVGVRDGRAGVCRPAEVSHLGAKPQQRSAKTVKPTAKQAVTEDNASSACKQVRQMQAARVCAEPSTAAVKQATALRDRRLQSTALEVAESSAQFHLGSPGNSDNIRDGKKPSSEWLMRRKTTLLELSAEESYDELGLYSLNTPFRPTQAPEKLPSATKAASKMNTLLISTDSFSDPLIEAIGISRIRVSGKQSPGSYQEHWECYDNAGSPESVDHSLQDAAPFTSQMGQACSTAREHTEAELTDVGKTPSPALDQQPSKSRKAKPAMYSTMKQLVVTEHVSRRRSAPSRSQAIVSEDNKIHEKRRATTKSYATADGNDTPFMFRKRPTRQRHCGSTSRNEVTEKSTLRRPVKFLSSEEDMKGKDAIGTTEHFATPNCHVSFATGSLAPKVNLALADEHLNTILPEDSTAVKRSSAIKHAIREEFMAAHPDVEITRITDEPASSQLEGLDAARRLSLDAIAAGGKYGTTSDEQQITMQLTGTLPANITSEIEAAEAKEQESLQIQWPGTQAMLAQAHRDFFDSPVKNTKIVGPDTPGNHYAPPSSAPPTVHREPLSQLWQEPAPLPSTQALLNQWSPWSTVKKAQARYTKETEPSPLAASITSLRKGGTSFPNFTEEGDRPRSRLSFPTSFLDSPASSSRLSLSVTKLVSQQHHAQTLTVGKETPKSILRRSQGPVRSLLGSGQVAAKSDLDDTNVGDASAGSQHAQYLFGEDSNVSDTIAELAADVLETDGMNSL</sequence>
<evidence type="ECO:0000256" key="1">
    <source>
        <dbReference type="SAM" id="MobiDB-lite"/>
    </source>
</evidence>
<protein>
    <submittedName>
        <fullName evidence="2">Uncharacterized protein</fullName>
    </submittedName>
</protein>
<dbReference type="AlphaFoldDB" id="A0AAN7TMU1"/>
<organism evidence="2 3">
    <name type="scientific">Meristemomyces frigidus</name>
    <dbReference type="NCBI Taxonomy" id="1508187"/>
    <lineage>
        <taxon>Eukaryota</taxon>
        <taxon>Fungi</taxon>
        <taxon>Dikarya</taxon>
        <taxon>Ascomycota</taxon>
        <taxon>Pezizomycotina</taxon>
        <taxon>Dothideomycetes</taxon>
        <taxon>Dothideomycetidae</taxon>
        <taxon>Mycosphaerellales</taxon>
        <taxon>Teratosphaeriaceae</taxon>
        <taxon>Meristemomyces</taxon>
    </lineage>
</organism>
<feature type="region of interest" description="Disordered" evidence="1">
    <location>
        <begin position="347"/>
        <end position="378"/>
    </location>
</feature>
<gene>
    <name evidence="2" type="ORF">LTR62_005869</name>
</gene>
<comment type="caution">
    <text evidence="2">The sequence shown here is derived from an EMBL/GenBank/DDBJ whole genome shotgun (WGS) entry which is preliminary data.</text>
</comment>
<feature type="region of interest" description="Disordered" evidence="1">
    <location>
        <begin position="411"/>
        <end position="459"/>
    </location>
</feature>
<feature type="region of interest" description="Disordered" evidence="1">
    <location>
        <begin position="643"/>
        <end position="664"/>
    </location>
</feature>
<evidence type="ECO:0000313" key="3">
    <source>
        <dbReference type="Proteomes" id="UP001310890"/>
    </source>
</evidence>
<name>A0AAN7TMU1_9PEZI</name>